<reference evidence="7" key="1">
    <citation type="journal article" date="2019" name="Genome Announc.">
        <title>Draft Genome Sequence of Pseudoalteromonas piscicida Strain 36Y ROTHPW, an Hypersaline Seawater Isolate from the South Coast of Sonora, Mexico.</title>
        <authorList>
            <person name="Sanchez-Diaz R."/>
            <person name="Molina-Garza Z.J."/>
            <person name="Cruz-Suarez L.E."/>
            <person name="Selvin J."/>
            <person name="Kiran G.S."/>
            <person name="Ibarra-Gamez J.C."/>
            <person name="Gomez-Gil B."/>
            <person name="Galaviz-Silva L."/>
        </authorList>
    </citation>
    <scope>NUCLEOTIDE SEQUENCE [LARGE SCALE GENOMIC DNA]</scope>
    <source>
        <strain evidence="7">36Y_RITHPW</strain>
    </source>
</reference>
<dbReference type="Proteomes" id="UP000228621">
    <property type="component" value="Unassembled WGS sequence"/>
</dbReference>
<accession>A0A2A5JRY1</accession>
<comment type="caution">
    <text evidence="6">The sequence shown here is derived from an EMBL/GenBank/DDBJ whole genome shotgun (WGS) entry which is preliminary data.</text>
</comment>
<dbReference type="PANTHER" id="PTHR32347:SF14">
    <property type="entry name" value="EFFLUX SYSTEM COMPONENT YKNX-RELATED"/>
    <property type="match status" value="1"/>
</dbReference>
<keyword evidence="3 4" id="KW-0175">Coiled coil</keyword>
<evidence type="ECO:0000256" key="4">
    <source>
        <dbReference type="SAM" id="Coils"/>
    </source>
</evidence>
<dbReference type="Gene3D" id="2.40.50.100">
    <property type="match status" value="1"/>
</dbReference>
<proteinExistence type="inferred from homology"/>
<evidence type="ECO:0000313" key="7">
    <source>
        <dbReference type="Proteomes" id="UP000228621"/>
    </source>
</evidence>
<dbReference type="RefSeq" id="WP_099641543.1">
    <property type="nucleotide sequence ID" value="NZ_NKHF01000036.1"/>
</dbReference>
<evidence type="ECO:0000313" key="6">
    <source>
        <dbReference type="EMBL" id="PCK32232.1"/>
    </source>
</evidence>
<dbReference type="SUPFAM" id="SSF111369">
    <property type="entry name" value="HlyD-like secretion proteins"/>
    <property type="match status" value="1"/>
</dbReference>
<dbReference type="GO" id="GO:0022857">
    <property type="term" value="F:transmembrane transporter activity"/>
    <property type="evidence" value="ECO:0007669"/>
    <property type="project" value="InterPro"/>
</dbReference>
<evidence type="ECO:0000256" key="2">
    <source>
        <dbReference type="ARBA" id="ARBA00009477"/>
    </source>
</evidence>
<feature type="domain" description="Multidrug resistance protein MdtA-like barrel-sandwich hybrid" evidence="5">
    <location>
        <begin position="93"/>
        <end position="266"/>
    </location>
</feature>
<dbReference type="GO" id="GO:0016020">
    <property type="term" value="C:membrane"/>
    <property type="evidence" value="ECO:0007669"/>
    <property type="project" value="InterPro"/>
</dbReference>
<protein>
    <submittedName>
        <fullName evidence="6">Efflux transporter periplasmic adaptor subunit</fullName>
    </submittedName>
</protein>
<keyword evidence="7" id="KW-1185">Reference proteome</keyword>
<sequence>MIKDTSAQDKQIAKKRTIKKPVIALLAVGITLGGLTSAWPSINTILSAEQTVSREQVRLATVVRGTISEDIRVEGRTLAANNPDLYAIASGTVTLNVKPGDAIKAGQTLLSIDSPELTNRLLQEEATFERLQTEVERQRISIKQQLLDTKQRMEMAKVDLEAAEREMARSKESIEKQIISKLEFEQSMVELKRAQLQEQHAIESLKLEQERLAFELKSSELSLTRQQHILEEVQRQVAALNIISPLSGIVGTVHVQQKQFVQRDAALISLVDLSELEVEAQIPEIYAENLGVGMAAEVFINQYQYRAKLVAISPEIEAGRVSARVRFDEQPSGLRQNQKVSTRIILSQKQDVLKVRRGAFVETGAGRFTYAVVGEQADQTPIQLGVKSISEVEIVDGLSEGQEIVISSLDPFNNKARVLLGK</sequence>
<dbReference type="GO" id="GO:0030313">
    <property type="term" value="C:cell envelope"/>
    <property type="evidence" value="ECO:0007669"/>
    <property type="project" value="UniProtKB-SubCell"/>
</dbReference>
<name>A0A2A5JRY1_PSEO7</name>
<dbReference type="PANTHER" id="PTHR32347">
    <property type="entry name" value="EFFLUX SYSTEM COMPONENT YKNX-RELATED"/>
    <property type="match status" value="1"/>
</dbReference>
<dbReference type="Pfam" id="PF25917">
    <property type="entry name" value="BSH_RND"/>
    <property type="match status" value="1"/>
</dbReference>
<dbReference type="InterPro" id="IPR006143">
    <property type="entry name" value="RND_pump_MFP"/>
</dbReference>
<comment type="similarity">
    <text evidence="2">Belongs to the membrane fusion protein (MFP) (TC 8.A.1) family.</text>
</comment>
<dbReference type="InterPro" id="IPR050465">
    <property type="entry name" value="UPF0194_transport"/>
</dbReference>
<dbReference type="Gene3D" id="1.10.287.470">
    <property type="entry name" value="Helix hairpin bin"/>
    <property type="match status" value="1"/>
</dbReference>
<dbReference type="Gene3D" id="2.40.420.20">
    <property type="match status" value="1"/>
</dbReference>
<dbReference type="OrthoDB" id="5752864at2"/>
<evidence type="ECO:0000259" key="5">
    <source>
        <dbReference type="Pfam" id="PF25917"/>
    </source>
</evidence>
<gene>
    <name evidence="6" type="ORF">CEX98_07845</name>
</gene>
<dbReference type="EMBL" id="NKHF01000036">
    <property type="protein sequence ID" value="PCK32232.1"/>
    <property type="molecule type" value="Genomic_DNA"/>
</dbReference>
<comment type="subcellular location">
    <subcellularLocation>
        <location evidence="1">Cell envelope</location>
    </subcellularLocation>
</comment>
<evidence type="ECO:0000256" key="1">
    <source>
        <dbReference type="ARBA" id="ARBA00004196"/>
    </source>
</evidence>
<feature type="coiled-coil region" evidence="4">
    <location>
        <begin position="143"/>
        <end position="180"/>
    </location>
</feature>
<evidence type="ECO:0000256" key="3">
    <source>
        <dbReference type="ARBA" id="ARBA00023054"/>
    </source>
</evidence>
<dbReference type="NCBIfam" id="TIGR01730">
    <property type="entry name" value="RND_mfp"/>
    <property type="match status" value="1"/>
</dbReference>
<dbReference type="AlphaFoldDB" id="A0A2A5JRY1"/>
<dbReference type="Gene3D" id="2.40.30.170">
    <property type="match status" value="1"/>
</dbReference>
<organism evidence="6 7">
    <name type="scientific">Pseudoalteromonas piscicida</name>
    <dbReference type="NCBI Taxonomy" id="43662"/>
    <lineage>
        <taxon>Bacteria</taxon>
        <taxon>Pseudomonadati</taxon>
        <taxon>Pseudomonadota</taxon>
        <taxon>Gammaproteobacteria</taxon>
        <taxon>Alteromonadales</taxon>
        <taxon>Pseudoalteromonadaceae</taxon>
        <taxon>Pseudoalteromonas</taxon>
    </lineage>
</organism>
<dbReference type="InterPro" id="IPR058625">
    <property type="entry name" value="MdtA-like_BSH"/>
</dbReference>